<dbReference type="GO" id="GO:0006260">
    <property type="term" value="P:DNA replication"/>
    <property type="evidence" value="ECO:0007669"/>
    <property type="project" value="TreeGrafter"/>
</dbReference>
<accession>A0AAX2JBP2</accession>
<dbReference type="PANTHER" id="PTHR30050:SF4">
    <property type="entry name" value="ATP-BINDING PROTEIN RV3427C IN INSERTION SEQUENCE-RELATED"/>
    <property type="match status" value="1"/>
</dbReference>
<evidence type="ECO:0000313" key="2">
    <source>
        <dbReference type="EMBL" id="SQJ06834.1"/>
    </source>
</evidence>
<evidence type="ECO:0000259" key="1">
    <source>
        <dbReference type="Pfam" id="PF01695"/>
    </source>
</evidence>
<dbReference type="Pfam" id="PF01695">
    <property type="entry name" value="IstB_IS21"/>
    <property type="match status" value="1"/>
</dbReference>
<dbReference type="InterPro" id="IPR002611">
    <property type="entry name" value="IstB_ATP-bd"/>
</dbReference>
<organism evidence="2 3">
    <name type="scientific">Fusobacterium ulcerans</name>
    <dbReference type="NCBI Taxonomy" id="861"/>
    <lineage>
        <taxon>Bacteria</taxon>
        <taxon>Fusobacteriati</taxon>
        <taxon>Fusobacteriota</taxon>
        <taxon>Fusobacteriia</taxon>
        <taxon>Fusobacteriales</taxon>
        <taxon>Fusobacteriaceae</taxon>
        <taxon>Fusobacterium</taxon>
    </lineage>
</organism>
<proteinExistence type="predicted"/>
<dbReference type="CDD" id="cd00009">
    <property type="entry name" value="AAA"/>
    <property type="match status" value="1"/>
</dbReference>
<dbReference type="Proteomes" id="UP000249008">
    <property type="component" value="Chromosome 1"/>
</dbReference>
<dbReference type="InterPro" id="IPR027417">
    <property type="entry name" value="P-loop_NTPase"/>
</dbReference>
<evidence type="ECO:0000313" key="3">
    <source>
        <dbReference type="Proteomes" id="UP000249008"/>
    </source>
</evidence>
<feature type="domain" description="IstB-like ATP-binding" evidence="1">
    <location>
        <begin position="95"/>
        <end position="264"/>
    </location>
</feature>
<protein>
    <submittedName>
        <fullName evidence="2">Primosomal protein DnaI</fullName>
    </submittedName>
</protein>
<dbReference type="SUPFAM" id="SSF52540">
    <property type="entry name" value="P-loop containing nucleoside triphosphate hydrolases"/>
    <property type="match status" value="1"/>
</dbReference>
<dbReference type="GO" id="GO:0005524">
    <property type="term" value="F:ATP binding"/>
    <property type="evidence" value="ECO:0007669"/>
    <property type="project" value="InterPro"/>
</dbReference>
<dbReference type="PANTHER" id="PTHR30050">
    <property type="entry name" value="CHROMOSOMAL REPLICATION INITIATOR PROTEIN DNAA"/>
    <property type="match status" value="1"/>
</dbReference>
<reference evidence="2 3" key="1">
    <citation type="submission" date="2018-06" db="EMBL/GenBank/DDBJ databases">
        <authorList>
            <consortium name="Pathogen Informatics"/>
            <person name="Doyle S."/>
        </authorList>
    </citation>
    <scope>NUCLEOTIDE SEQUENCE [LARGE SCALE GENOMIC DNA]</scope>
    <source>
        <strain evidence="2 3">NCTC12112</strain>
    </source>
</reference>
<dbReference type="EMBL" id="LS483487">
    <property type="protein sequence ID" value="SQJ06834.1"/>
    <property type="molecule type" value="Genomic_DNA"/>
</dbReference>
<dbReference type="AlphaFoldDB" id="A0AAX2JBP2"/>
<gene>
    <name evidence="2" type="primary">dnaI_5</name>
    <name evidence="2" type="ORF">NCTC12112_02062</name>
</gene>
<dbReference type="Gene3D" id="3.40.50.300">
    <property type="entry name" value="P-loop containing nucleotide triphosphate hydrolases"/>
    <property type="match status" value="1"/>
</dbReference>
<name>A0AAX2JBP2_9FUSO</name>
<sequence>MELLEGMEMEKCKYCGKEYVKNESSYLKNLSKVFRKSLEYLPACDCLEKEKERELKELERKRIKESIEKKMQKCKDISVVDKKFLNSRFENADMNCDHMQLGKKYVENFLKKDKQIGLLFYGGVGTGKTFATACIANYLMEKGKTVLVMNLGLYFNKLTEWGDTEKIVLKQAEDCDLLIIDDFGAEKGLDKSQTGWRGEKIYNLIDARYRSEKPLIISTNLNFSEDEIRCELSEKFSTQGKNRIRDRIVDMCFPVEVTGRSRRGMKQEAFIEFML</sequence>